<reference evidence="2 3" key="1">
    <citation type="submission" date="2016-03" db="EMBL/GenBank/DDBJ databases">
        <title>Draft genome sequence of Acetobacter malorum CECT 7742, a strain isolated from strawberry vinegar.</title>
        <authorList>
            <person name="Sainz F."/>
            <person name="Mas A."/>
            <person name="Torija M.J."/>
        </authorList>
    </citation>
    <scope>NUCLEOTIDE SEQUENCE [LARGE SCALE GENOMIC DNA]</scope>
    <source>
        <strain evidence="2 3">CECT 7742</strain>
    </source>
</reference>
<evidence type="ECO:0000313" key="3">
    <source>
        <dbReference type="Proteomes" id="UP000077349"/>
    </source>
</evidence>
<dbReference type="PATRIC" id="fig|178901.16.peg.1471"/>
<proteinExistence type="predicted"/>
<feature type="transmembrane region" description="Helical" evidence="1">
    <location>
        <begin position="143"/>
        <end position="163"/>
    </location>
</feature>
<sequence>MKTHLPLSLPRKQTVLRAASRSLMPTAIAHWLGVRAIAIAPEQVAVREGLRAGVAVGTVMLLALYLHMPLMAWSAFAAFWTCLVDPGGLLRSRLETMLKFAALGTVISGSVSAAAGFGMLPAFVALGISVLGCALCRLRGATATQIGVLAAIVAVVAVCYPFPPDVALRLSGLFALGAIWATLICVLAWPVDPYMPLRLACSAVLREEERMTRRLLDFMNPGGPGYGAGKRIHRGIPAGDPQQD</sequence>
<feature type="transmembrane region" description="Helical" evidence="1">
    <location>
        <begin position="52"/>
        <end position="80"/>
    </location>
</feature>
<accession>A0A177GCK5</accession>
<name>A0A177GCK5_9PROT</name>
<evidence type="ECO:0000256" key="1">
    <source>
        <dbReference type="SAM" id="Phobius"/>
    </source>
</evidence>
<evidence type="ECO:0000313" key="2">
    <source>
        <dbReference type="EMBL" id="OAG77407.1"/>
    </source>
</evidence>
<dbReference type="EMBL" id="LVHD01000014">
    <property type="protein sequence ID" value="OAG77407.1"/>
    <property type="molecule type" value="Genomic_DNA"/>
</dbReference>
<keyword evidence="1" id="KW-0812">Transmembrane</keyword>
<dbReference type="Proteomes" id="UP000077349">
    <property type="component" value="Unassembled WGS sequence"/>
</dbReference>
<keyword evidence="1" id="KW-0472">Membrane</keyword>
<comment type="caution">
    <text evidence="2">The sequence shown here is derived from an EMBL/GenBank/DDBJ whole genome shotgun (WGS) entry which is preliminary data.</text>
</comment>
<organism evidence="2 3">
    <name type="scientific">Acetobacter malorum</name>
    <dbReference type="NCBI Taxonomy" id="178901"/>
    <lineage>
        <taxon>Bacteria</taxon>
        <taxon>Pseudomonadati</taxon>
        <taxon>Pseudomonadota</taxon>
        <taxon>Alphaproteobacteria</taxon>
        <taxon>Acetobacterales</taxon>
        <taxon>Acetobacteraceae</taxon>
        <taxon>Acetobacter</taxon>
    </lineage>
</organism>
<dbReference type="AlphaFoldDB" id="A0A177GCK5"/>
<protein>
    <submittedName>
        <fullName evidence="2">Membrane protein</fullName>
    </submittedName>
</protein>
<feature type="transmembrane region" description="Helical" evidence="1">
    <location>
        <begin position="100"/>
        <end position="131"/>
    </location>
</feature>
<gene>
    <name evidence="2" type="ORF">Amal_01394</name>
</gene>
<keyword evidence="1" id="KW-1133">Transmembrane helix</keyword>
<feature type="transmembrane region" description="Helical" evidence="1">
    <location>
        <begin position="169"/>
        <end position="189"/>
    </location>
</feature>